<dbReference type="InterPro" id="IPR036388">
    <property type="entry name" value="WH-like_DNA-bd_sf"/>
</dbReference>
<evidence type="ECO:0000256" key="14">
    <source>
        <dbReference type="ARBA" id="ARBA00024986"/>
    </source>
</evidence>
<gene>
    <name evidence="20" type="ORF">JZY06_01410</name>
</gene>
<dbReference type="EMBL" id="JAFLEQ010000003">
    <property type="protein sequence ID" value="MBN9643294.1"/>
    <property type="molecule type" value="Genomic_DNA"/>
</dbReference>
<dbReference type="PROSITE" id="PS50901">
    <property type="entry name" value="FTSK"/>
    <property type="match status" value="1"/>
</dbReference>
<evidence type="ECO:0000256" key="12">
    <source>
        <dbReference type="ARBA" id="ARBA00023136"/>
    </source>
</evidence>
<feature type="transmembrane region" description="Helical" evidence="18">
    <location>
        <begin position="221"/>
        <end position="242"/>
    </location>
</feature>
<name>A0A939ISZ3_9CORY</name>
<dbReference type="Gene3D" id="3.30.980.40">
    <property type="match status" value="1"/>
</dbReference>
<evidence type="ECO:0000256" key="9">
    <source>
        <dbReference type="ARBA" id="ARBA00022840"/>
    </source>
</evidence>
<feature type="compositionally biased region" description="Low complexity" evidence="17">
    <location>
        <begin position="502"/>
        <end position="518"/>
    </location>
</feature>
<evidence type="ECO:0000256" key="8">
    <source>
        <dbReference type="ARBA" id="ARBA00022829"/>
    </source>
</evidence>
<evidence type="ECO:0000313" key="21">
    <source>
        <dbReference type="Proteomes" id="UP000664332"/>
    </source>
</evidence>
<proteinExistence type="inferred from homology"/>
<dbReference type="Pfam" id="PF09397">
    <property type="entry name" value="FtsK_gamma"/>
    <property type="match status" value="1"/>
</dbReference>
<dbReference type="GO" id="GO:0051301">
    <property type="term" value="P:cell division"/>
    <property type="evidence" value="ECO:0007669"/>
    <property type="project" value="UniProtKB-KW"/>
</dbReference>
<feature type="region of interest" description="Disordered" evidence="17">
    <location>
        <begin position="1"/>
        <end position="52"/>
    </location>
</feature>
<feature type="compositionally biased region" description="Basic and acidic residues" evidence="17">
    <location>
        <begin position="129"/>
        <end position="144"/>
    </location>
</feature>
<keyword evidence="21" id="KW-1185">Reference proteome</keyword>
<reference evidence="20" key="1">
    <citation type="submission" date="2021-03" db="EMBL/GenBank/DDBJ databases">
        <authorList>
            <person name="Sun Q."/>
        </authorList>
    </citation>
    <scope>NUCLEOTIDE SEQUENCE</scope>
    <source>
        <strain evidence="20">CCM 8862</strain>
    </source>
</reference>
<comment type="caution">
    <text evidence="20">The sequence shown here is derived from an EMBL/GenBank/DDBJ whole genome shotgun (WGS) entry which is preliminary data.</text>
</comment>
<feature type="region of interest" description="Disordered" evidence="17">
    <location>
        <begin position="1090"/>
        <end position="1118"/>
    </location>
</feature>
<evidence type="ECO:0000256" key="11">
    <source>
        <dbReference type="ARBA" id="ARBA00023125"/>
    </source>
</evidence>
<organism evidence="20 21">
    <name type="scientific">Corynebacterium mendelii</name>
    <dbReference type="NCBI Taxonomy" id="2765362"/>
    <lineage>
        <taxon>Bacteria</taxon>
        <taxon>Bacillati</taxon>
        <taxon>Actinomycetota</taxon>
        <taxon>Actinomycetes</taxon>
        <taxon>Mycobacteriales</taxon>
        <taxon>Corynebacteriaceae</taxon>
        <taxon>Corynebacterium</taxon>
    </lineage>
</organism>
<evidence type="ECO:0000256" key="6">
    <source>
        <dbReference type="ARBA" id="ARBA00022692"/>
    </source>
</evidence>
<sequence>MPASNRTTPSGSKKKSPAARRGRGSAPATLGNCARRGAASAPERTPSAVGAVGRGVSGLVGLVAKGVGGTVRGVGKAAGMPVRPDGSLDDTGDDAPTTAVTRTSRAKGTSRKKAASAADTDPAETGSRPPREQRARVGSGDHPRPRTSGYNDSLALLLIGVALVCGGASWFGVAGPVGQWFDTTVRYIIGAGALILPICLVGWAVALMTGWKPSSQATGRVAVGVGLIALSILGLVHIFAGLPTEPDGRAVAGGLIGALFGGVLALGFTRYLAIPLLFLVILYGALKITGITVKEFAGIIGDLLPAGLGRRGADGFDEGYTDDSAADWDDSEVADQTRYRVEDRTVRRPQPDYDDLDYPLDDYDDDGDYRDLDHREPDYAAGDDTPTTAITRPPRRRPISPMEAYPPDPDEEPALFTGRAPISPTPEAYDRSRVAPGHRDDAADTSDRQAAAPADNTRQRAAAQSPERARRDDTDPDTRQPQAPAAKKKPFRGNTSLPYVDTPPASEAAPARRPSAGSAGAAAAAGNAARHTAAAGVTGAAAAGAAAAAAAGAAAAGAGTAAAGSAAASRRPEKKTAAAPATKPATPTPAQPGGAATGDGGYRLPSADLLIAGAAPKKRSAANDQMIDAITEVFEEFNVDARVTGFSRGPTVTRYEVELGPGVKVSKITNLQSNLAYAVANDNVRLLTPIPGKSLVGIEVPNTDREMVRLSDVLHAESARSNQDPMLVGFGKDIEGRFVTHSIQKMPHLLVAGATGSGKSAFVNSLLVSLLTRAHPEEVRLILVDPKMVELTPYEGIPHLITPIITQPKKAAAALQWLVEEMEQRYLDMKASRTRHIKDFNRKVASGEITAPAGSQRVYKPYPYIVCVVDELADLMMTAPKEIEDSIVRITQKARAAGIHLVLATQRPSVDVVTGLIKTNVPSRLAFATSSLTDSRVILDQGGAEKLIGMGDGLFIPQGANRPTRIQGAFVTDEEVQAVVDAAKAQAEPDYTEGVTEDKTEGGTKDIDEDIGDDLDDLLQAVELVVNSQFGSTSMLQRKLRMGFAKAGRLMDLMETRGVVGPSEGSKAREVLVKPEELEATIWMIKGGDPGQAPGADTGDAADGATTVVDTNPNGNIA</sequence>
<comment type="subcellular location">
    <subcellularLocation>
        <location evidence="1">Cell membrane</location>
        <topology evidence="1">Multi-pass membrane protein</topology>
    </subcellularLocation>
</comment>
<dbReference type="GO" id="GO:0003677">
    <property type="term" value="F:DNA binding"/>
    <property type="evidence" value="ECO:0007669"/>
    <property type="project" value="UniProtKB-KW"/>
</dbReference>
<dbReference type="SUPFAM" id="SSF52540">
    <property type="entry name" value="P-loop containing nucleoside triphosphate hydrolases"/>
    <property type="match status" value="1"/>
</dbReference>
<accession>A0A939ISZ3</accession>
<dbReference type="Pfam" id="PF17854">
    <property type="entry name" value="FtsK_alpha"/>
    <property type="match status" value="1"/>
</dbReference>
<feature type="compositionally biased region" description="Basic and acidic residues" evidence="17">
    <location>
        <begin position="428"/>
        <end position="447"/>
    </location>
</feature>
<feature type="compositionally biased region" description="Basic and acidic residues" evidence="17">
    <location>
        <begin position="369"/>
        <end position="378"/>
    </location>
</feature>
<feature type="compositionally biased region" description="Acidic residues" evidence="17">
    <location>
        <begin position="321"/>
        <end position="333"/>
    </location>
</feature>
<dbReference type="Proteomes" id="UP000664332">
    <property type="component" value="Unassembled WGS sequence"/>
</dbReference>
<feature type="region of interest" description="Disordered" evidence="17">
    <location>
        <begin position="321"/>
        <end position="518"/>
    </location>
</feature>
<keyword evidence="13" id="KW-0131">Cell cycle</keyword>
<feature type="compositionally biased region" description="Basic and acidic residues" evidence="17">
    <location>
        <begin position="996"/>
        <end position="1006"/>
    </location>
</feature>
<feature type="transmembrane region" description="Helical" evidence="18">
    <location>
        <begin position="154"/>
        <end position="173"/>
    </location>
</feature>
<protein>
    <recommendedName>
        <fullName evidence="3">DNA translocase FtsK</fullName>
    </recommendedName>
</protein>
<keyword evidence="9 16" id="KW-0067">ATP-binding</keyword>
<dbReference type="PANTHER" id="PTHR22683:SF41">
    <property type="entry name" value="DNA TRANSLOCASE FTSK"/>
    <property type="match status" value="1"/>
</dbReference>
<dbReference type="CDD" id="cd01127">
    <property type="entry name" value="TrwB_TraG_TraD_VirD4"/>
    <property type="match status" value="1"/>
</dbReference>
<evidence type="ECO:0000256" key="18">
    <source>
        <dbReference type="SAM" id="Phobius"/>
    </source>
</evidence>
<dbReference type="AlphaFoldDB" id="A0A939ISZ3"/>
<dbReference type="InterPro" id="IPR041027">
    <property type="entry name" value="FtsK_alpha"/>
</dbReference>
<evidence type="ECO:0000256" key="2">
    <source>
        <dbReference type="ARBA" id="ARBA00006474"/>
    </source>
</evidence>
<dbReference type="InterPro" id="IPR036390">
    <property type="entry name" value="WH_DNA-bd_sf"/>
</dbReference>
<evidence type="ECO:0000256" key="4">
    <source>
        <dbReference type="ARBA" id="ARBA00022475"/>
    </source>
</evidence>
<evidence type="ECO:0000256" key="3">
    <source>
        <dbReference type="ARBA" id="ARBA00020887"/>
    </source>
</evidence>
<comment type="function">
    <text evidence="14">Essential cell division protein that coordinates cell division and chromosome segregation. The N-terminus is involved in assembly of the cell-division machinery. The C-terminus functions as a DNA motor that moves dsDNA in an ATP-dependent manner towards the dif recombination site, which is located within the replication terminus region. Required for activation of the Xer recombinase, allowing activation of chromosome unlinking by recombination.</text>
</comment>
<evidence type="ECO:0000256" key="13">
    <source>
        <dbReference type="ARBA" id="ARBA00023306"/>
    </source>
</evidence>
<evidence type="ECO:0000256" key="7">
    <source>
        <dbReference type="ARBA" id="ARBA00022741"/>
    </source>
</evidence>
<feature type="compositionally biased region" description="Acidic residues" evidence="17">
    <location>
        <begin position="352"/>
        <end position="368"/>
    </location>
</feature>
<feature type="compositionally biased region" description="Low complexity" evidence="17">
    <location>
        <begin position="1091"/>
        <end position="1111"/>
    </location>
</feature>
<feature type="region of interest" description="Disordered" evidence="17">
    <location>
        <begin position="987"/>
        <end position="1006"/>
    </location>
</feature>
<feature type="compositionally biased region" description="Basic residues" evidence="17">
    <location>
        <begin position="104"/>
        <end position="114"/>
    </location>
</feature>
<dbReference type="InterPro" id="IPR018541">
    <property type="entry name" value="Ftsk_gamma"/>
</dbReference>
<dbReference type="GO" id="GO:0005886">
    <property type="term" value="C:plasma membrane"/>
    <property type="evidence" value="ECO:0007669"/>
    <property type="project" value="UniProtKB-SubCell"/>
</dbReference>
<keyword evidence="6 18" id="KW-0812">Transmembrane</keyword>
<dbReference type="FunFam" id="1.10.10.10:FF:000236">
    <property type="entry name" value="Cell division protein FtsK"/>
    <property type="match status" value="1"/>
</dbReference>
<keyword evidence="4" id="KW-1003">Cell membrane</keyword>
<feature type="compositionally biased region" description="Polar residues" evidence="17">
    <location>
        <begin position="1"/>
        <end position="11"/>
    </location>
</feature>
<feature type="compositionally biased region" description="Basic and acidic residues" evidence="17">
    <location>
        <begin position="335"/>
        <end position="351"/>
    </location>
</feature>
<evidence type="ECO:0000256" key="5">
    <source>
        <dbReference type="ARBA" id="ARBA00022618"/>
    </source>
</evidence>
<evidence type="ECO:0000259" key="19">
    <source>
        <dbReference type="PROSITE" id="PS50901"/>
    </source>
</evidence>
<keyword evidence="12 18" id="KW-0472">Membrane</keyword>
<keyword evidence="5" id="KW-0132">Cell division</keyword>
<dbReference type="FunFam" id="3.40.50.300:FF:000209">
    <property type="entry name" value="Cell division protein FtsK"/>
    <property type="match status" value="1"/>
</dbReference>
<feature type="compositionally biased region" description="Basic and acidic residues" evidence="17">
    <location>
        <begin position="467"/>
        <end position="478"/>
    </location>
</feature>
<feature type="region of interest" description="Disordered" evidence="17">
    <location>
        <begin position="565"/>
        <end position="599"/>
    </location>
</feature>
<feature type="transmembrane region" description="Helical" evidence="18">
    <location>
        <begin position="273"/>
        <end position="293"/>
    </location>
</feature>
<evidence type="ECO:0000256" key="10">
    <source>
        <dbReference type="ARBA" id="ARBA00022989"/>
    </source>
</evidence>
<feature type="transmembrane region" description="Helical" evidence="18">
    <location>
        <begin position="185"/>
        <end position="209"/>
    </location>
</feature>
<dbReference type="SUPFAM" id="SSF46785">
    <property type="entry name" value="Winged helix' DNA-binding domain"/>
    <property type="match status" value="1"/>
</dbReference>
<evidence type="ECO:0000313" key="20">
    <source>
        <dbReference type="EMBL" id="MBN9643294.1"/>
    </source>
</evidence>
<keyword evidence="10 18" id="KW-1133">Transmembrane helix</keyword>
<dbReference type="Pfam" id="PF01580">
    <property type="entry name" value="FtsK_SpoIIIE"/>
    <property type="match status" value="1"/>
</dbReference>
<dbReference type="GO" id="GO:0005524">
    <property type="term" value="F:ATP binding"/>
    <property type="evidence" value="ECO:0007669"/>
    <property type="project" value="UniProtKB-UniRule"/>
</dbReference>
<evidence type="ECO:0000256" key="17">
    <source>
        <dbReference type="SAM" id="MobiDB-lite"/>
    </source>
</evidence>
<dbReference type="InterPro" id="IPR050206">
    <property type="entry name" value="FtsK/SpoIIIE/SftA"/>
</dbReference>
<keyword evidence="8" id="KW-0159">Chromosome partition</keyword>
<comment type="similarity">
    <text evidence="2">Belongs to the FtsK/SpoIIIE/SftA family.</text>
</comment>
<evidence type="ECO:0000256" key="16">
    <source>
        <dbReference type="PROSITE-ProRule" id="PRU00289"/>
    </source>
</evidence>
<feature type="domain" description="FtsK" evidence="19">
    <location>
        <begin position="723"/>
        <end position="936"/>
    </location>
</feature>
<dbReference type="RefSeq" id="WP_207117829.1">
    <property type="nucleotide sequence ID" value="NZ_JAFLEQ010000003.1"/>
</dbReference>
<dbReference type="GO" id="GO:0007059">
    <property type="term" value="P:chromosome segregation"/>
    <property type="evidence" value="ECO:0007669"/>
    <property type="project" value="UniProtKB-KW"/>
</dbReference>
<dbReference type="InterPro" id="IPR027417">
    <property type="entry name" value="P-loop_NTPase"/>
</dbReference>
<dbReference type="Gene3D" id="1.10.10.10">
    <property type="entry name" value="Winged helix-like DNA-binding domain superfamily/Winged helix DNA-binding domain"/>
    <property type="match status" value="1"/>
</dbReference>
<comment type="subunit">
    <text evidence="15">Homohexamer. Forms a ring that surrounds DNA.</text>
</comment>
<feature type="region of interest" description="Disordered" evidence="17">
    <location>
        <begin position="71"/>
        <end position="147"/>
    </location>
</feature>
<feature type="binding site" evidence="16">
    <location>
        <begin position="753"/>
        <end position="760"/>
    </location>
    <ligand>
        <name>ATP</name>
        <dbReference type="ChEBI" id="CHEBI:30616"/>
    </ligand>
</feature>
<evidence type="ECO:0000256" key="15">
    <source>
        <dbReference type="ARBA" id="ARBA00025923"/>
    </source>
</evidence>
<dbReference type="SMART" id="SM00843">
    <property type="entry name" value="Ftsk_gamma"/>
    <property type="match status" value="1"/>
</dbReference>
<dbReference type="PANTHER" id="PTHR22683">
    <property type="entry name" value="SPORULATION PROTEIN RELATED"/>
    <property type="match status" value="1"/>
</dbReference>
<evidence type="ECO:0000256" key="1">
    <source>
        <dbReference type="ARBA" id="ARBA00004651"/>
    </source>
</evidence>
<dbReference type="InterPro" id="IPR002543">
    <property type="entry name" value="FtsK_dom"/>
</dbReference>
<keyword evidence="7 16" id="KW-0547">Nucleotide-binding</keyword>
<feature type="transmembrane region" description="Helical" evidence="18">
    <location>
        <begin position="248"/>
        <end position="266"/>
    </location>
</feature>
<feature type="compositionally biased region" description="Basic residues" evidence="17">
    <location>
        <begin position="12"/>
        <end position="23"/>
    </location>
</feature>
<dbReference type="Gene3D" id="3.40.50.300">
    <property type="entry name" value="P-loop containing nucleotide triphosphate hydrolases"/>
    <property type="match status" value="1"/>
</dbReference>
<keyword evidence="11" id="KW-0238">DNA-binding</keyword>